<proteinExistence type="predicted"/>
<keyword evidence="2" id="KW-1185">Reference proteome</keyword>
<sequence length="260" mass="29967">MLLKHCRFTINPGRKLPELQVGDDYYYLAIVQAQLTRRNLACQRGPIRPNELFVWRYVRVASRTLKLRKSRVHSFKLYSSNLVSPRIMASYCFVFPEMIPLEEKPQPRGQPDKSCLNLRTPLYSYGWIIPQREVLNYVEKALASKMTIGPTNIEGAFKSRYLNPRWREMGFESLFKNQDLDQPKTMRIGKSLVLIVISSNATSKRIEAVHGNREYISACQKCIGPIVDAISTDPVWFRAGVNGCPEGYTQYDLGDDDFIY</sequence>
<reference evidence="1" key="1">
    <citation type="submission" date="2020-11" db="EMBL/GenBank/DDBJ databases">
        <authorList>
            <consortium name="DOE Joint Genome Institute"/>
            <person name="Ahrendt S."/>
            <person name="Riley R."/>
            <person name="Andreopoulos W."/>
            <person name="Labutti K."/>
            <person name="Pangilinan J."/>
            <person name="Ruiz-Duenas F.J."/>
            <person name="Barrasa J.M."/>
            <person name="Sanchez-Garcia M."/>
            <person name="Camarero S."/>
            <person name="Miyauchi S."/>
            <person name="Serrano A."/>
            <person name="Linde D."/>
            <person name="Babiker R."/>
            <person name="Drula E."/>
            <person name="Ayuso-Fernandez I."/>
            <person name="Pacheco R."/>
            <person name="Padilla G."/>
            <person name="Ferreira P."/>
            <person name="Barriuso J."/>
            <person name="Kellner H."/>
            <person name="Castanera R."/>
            <person name="Alfaro M."/>
            <person name="Ramirez L."/>
            <person name="Pisabarro A.G."/>
            <person name="Kuo A."/>
            <person name="Tritt A."/>
            <person name="Lipzen A."/>
            <person name="He G."/>
            <person name="Yan M."/>
            <person name="Ng V."/>
            <person name="Cullen D."/>
            <person name="Martin F."/>
            <person name="Rosso M.-N."/>
            <person name="Henrissat B."/>
            <person name="Hibbett D."/>
            <person name="Martinez A.T."/>
            <person name="Grigoriev I.V."/>
        </authorList>
    </citation>
    <scope>NUCLEOTIDE SEQUENCE</scope>
    <source>
        <strain evidence="1">CBS 506.95</strain>
    </source>
</reference>
<evidence type="ECO:0000313" key="1">
    <source>
        <dbReference type="EMBL" id="KAF9527672.1"/>
    </source>
</evidence>
<dbReference type="EMBL" id="MU157859">
    <property type="protein sequence ID" value="KAF9527672.1"/>
    <property type="molecule type" value="Genomic_DNA"/>
</dbReference>
<accession>A0A9P6JNR5</accession>
<comment type="caution">
    <text evidence="1">The sequence shown here is derived from an EMBL/GenBank/DDBJ whole genome shotgun (WGS) entry which is preliminary data.</text>
</comment>
<dbReference type="AlphaFoldDB" id="A0A9P6JNR5"/>
<name>A0A9P6JNR5_9AGAR</name>
<evidence type="ECO:0000313" key="2">
    <source>
        <dbReference type="Proteomes" id="UP000807306"/>
    </source>
</evidence>
<organism evidence="1 2">
    <name type="scientific">Crepidotus variabilis</name>
    <dbReference type="NCBI Taxonomy" id="179855"/>
    <lineage>
        <taxon>Eukaryota</taxon>
        <taxon>Fungi</taxon>
        <taxon>Dikarya</taxon>
        <taxon>Basidiomycota</taxon>
        <taxon>Agaricomycotina</taxon>
        <taxon>Agaricomycetes</taxon>
        <taxon>Agaricomycetidae</taxon>
        <taxon>Agaricales</taxon>
        <taxon>Agaricineae</taxon>
        <taxon>Crepidotaceae</taxon>
        <taxon>Crepidotus</taxon>
    </lineage>
</organism>
<protein>
    <submittedName>
        <fullName evidence="1">Uncharacterized protein</fullName>
    </submittedName>
</protein>
<gene>
    <name evidence="1" type="ORF">CPB83DRAFT_884084</name>
</gene>
<dbReference type="Proteomes" id="UP000807306">
    <property type="component" value="Unassembled WGS sequence"/>
</dbReference>